<organism evidence="2 3">
    <name type="scientific">Austropuccinia psidii MF-1</name>
    <dbReference type="NCBI Taxonomy" id="1389203"/>
    <lineage>
        <taxon>Eukaryota</taxon>
        <taxon>Fungi</taxon>
        <taxon>Dikarya</taxon>
        <taxon>Basidiomycota</taxon>
        <taxon>Pucciniomycotina</taxon>
        <taxon>Pucciniomycetes</taxon>
        <taxon>Pucciniales</taxon>
        <taxon>Sphaerophragmiaceae</taxon>
        <taxon>Austropuccinia</taxon>
    </lineage>
</organism>
<keyword evidence="3" id="KW-1185">Reference proteome</keyword>
<feature type="compositionally biased region" description="Basic and acidic residues" evidence="1">
    <location>
        <begin position="84"/>
        <end position="93"/>
    </location>
</feature>
<comment type="caution">
    <text evidence="2">The sequence shown here is derived from an EMBL/GenBank/DDBJ whole genome shotgun (WGS) entry which is preliminary data.</text>
</comment>
<name>A0A9Q3C3N4_9BASI</name>
<dbReference type="Proteomes" id="UP000765509">
    <property type="component" value="Unassembled WGS sequence"/>
</dbReference>
<gene>
    <name evidence="2" type="ORF">O181_016257</name>
</gene>
<feature type="compositionally biased region" description="Polar residues" evidence="1">
    <location>
        <begin position="94"/>
        <end position="108"/>
    </location>
</feature>
<evidence type="ECO:0000313" key="2">
    <source>
        <dbReference type="EMBL" id="MBW0476542.1"/>
    </source>
</evidence>
<feature type="compositionally biased region" description="Polar residues" evidence="1">
    <location>
        <begin position="132"/>
        <end position="152"/>
    </location>
</feature>
<dbReference type="EMBL" id="AVOT02004501">
    <property type="protein sequence ID" value="MBW0476542.1"/>
    <property type="molecule type" value="Genomic_DNA"/>
</dbReference>
<feature type="compositionally biased region" description="Basic and acidic residues" evidence="1">
    <location>
        <begin position="153"/>
        <end position="167"/>
    </location>
</feature>
<evidence type="ECO:0000313" key="3">
    <source>
        <dbReference type="Proteomes" id="UP000765509"/>
    </source>
</evidence>
<feature type="region of interest" description="Disordered" evidence="1">
    <location>
        <begin position="77"/>
        <end position="187"/>
    </location>
</feature>
<reference evidence="2" key="1">
    <citation type="submission" date="2021-03" db="EMBL/GenBank/DDBJ databases">
        <title>Draft genome sequence of rust myrtle Austropuccinia psidii MF-1, a brazilian biotype.</title>
        <authorList>
            <person name="Quecine M.C."/>
            <person name="Pachon D.M.R."/>
            <person name="Bonatelli M.L."/>
            <person name="Correr F.H."/>
            <person name="Franceschini L.M."/>
            <person name="Leite T.F."/>
            <person name="Margarido G.R.A."/>
            <person name="Almeida C.A."/>
            <person name="Ferrarezi J.A."/>
            <person name="Labate C.A."/>
        </authorList>
    </citation>
    <scope>NUCLEOTIDE SEQUENCE</scope>
    <source>
        <strain evidence="2">MF-1</strain>
    </source>
</reference>
<protein>
    <submittedName>
        <fullName evidence="2">Uncharacterized protein</fullName>
    </submittedName>
</protein>
<sequence length="187" mass="20449">MEDARASTSSQMLARTFDTLIEIQEADITAIPVVRPESCPTGNNRNIQVSLQKLIFGGKSGGLGTSAKYLDKKNELISSSEGVHGPRKDRESSKGLNTHFLQSTNPTDKSLVEKTKPVVREPDAEFAPRKGQQPSCSSSSLHNQRFASTSAKKGQEYRTKHSEEQAKGKGKGKSQVEQALTTELQKF</sequence>
<feature type="compositionally biased region" description="Basic and acidic residues" evidence="1">
    <location>
        <begin position="110"/>
        <end position="128"/>
    </location>
</feature>
<evidence type="ECO:0000256" key="1">
    <source>
        <dbReference type="SAM" id="MobiDB-lite"/>
    </source>
</evidence>
<feature type="compositionally biased region" description="Polar residues" evidence="1">
    <location>
        <begin position="175"/>
        <end position="187"/>
    </location>
</feature>
<dbReference type="AlphaFoldDB" id="A0A9Q3C3N4"/>
<proteinExistence type="predicted"/>
<accession>A0A9Q3C3N4</accession>